<dbReference type="SUPFAM" id="SSF52833">
    <property type="entry name" value="Thioredoxin-like"/>
    <property type="match status" value="1"/>
</dbReference>
<dbReference type="RefSeq" id="XP_062795686.1">
    <property type="nucleotide sequence ID" value="XM_062939635.1"/>
</dbReference>
<evidence type="ECO:0000313" key="5">
    <source>
        <dbReference type="EMBL" id="WRT70947.1"/>
    </source>
</evidence>
<reference evidence="5 6" key="1">
    <citation type="submission" date="2024-01" db="EMBL/GenBank/DDBJ databases">
        <title>Comparative genomics of Cryptococcus and Kwoniella reveals pathogenesis evolution and contrasting modes of karyotype evolution via chromosome fusion or intercentromeric recombination.</title>
        <authorList>
            <person name="Coelho M.A."/>
            <person name="David-Palma M."/>
            <person name="Shea T."/>
            <person name="Bowers K."/>
            <person name="McGinley-Smith S."/>
            <person name="Mohammad A.W."/>
            <person name="Gnirke A."/>
            <person name="Yurkov A.M."/>
            <person name="Nowrousian M."/>
            <person name="Sun S."/>
            <person name="Cuomo C.A."/>
            <person name="Heitman J."/>
        </authorList>
    </citation>
    <scope>NUCLEOTIDE SEQUENCE [LARGE SCALE GENOMIC DNA]</scope>
    <source>
        <strain evidence="5">CBS 11374</strain>
    </source>
</reference>
<keyword evidence="4" id="KW-0411">Iron-sulfur</keyword>
<dbReference type="Pfam" id="PF06999">
    <property type="entry name" value="Suc_Fer-like"/>
    <property type="match status" value="1"/>
</dbReference>
<sequence length="385" mass="42462">MISLRSRQSSCAVRILKFLRCTHSLPRHQATPIEWLPLPRSLSPRKALMLLSLPIPPKNWPSHLELASPLLATVSAHLKTKGIAVNAVYDGKGVEAAFPKDEEYPARILWPDGRSIAYDKFNMESIASDEILRDLEYTSRSVEQNIEGVREILVCTHGSRDCRCSDRGGPLVEALREEVERRGVGDKVKIGEIAHVGGHKYAANAITLPSLDMLSNLTLEHAPALISHVLLPTKSKMWAHWRGRYGLTEGQQAEVWNRFNLYKGRSTAAVDDAEQVELRFKTFEGEEKVVKAGLGSNLLEVGKENDLPSLEGVCGGNLECATCHLYLPPVPTPSPTGEASDEEFDMLGYALGYKDGESRLGCQVKVTKELAEWCNAGGVIGLPRF</sequence>
<evidence type="ECO:0000256" key="1">
    <source>
        <dbReference type="ARBA" id="ARBA00022714"/>
    </source>
</evidence>
<organism evidence="5 6">
    <name type="scientific">Kwoniella shivajii</name>
    <dbReference type="NCBI Taxonomy" id="564305"/>
    <lineage>
        <taxon>Eukaryota</taxon>
        <taxon>Fungi</taxon>
        <taxon>Dikarya</taxon>
        <taxon>Basidiomycota</taxon>
        <taxon>Agaricomycotina</taxon>
        <taxon>Tremellomycetes</taxon>
        <taxon>Tremellales</taxon>
        <taxon>Cryptococcaceae</taxon>
        <taxon>Kwoniella</taxon>
    </lineage>
</organism>
<dbReference type="CDD" id="cd03062">
    <property type="entry name" value="TRX_Fd_Sucrase"/>
    <property type="match status" value="1"/>
</dbReference>
<protein>
    <recommendedName>
        <fullName evidence="7">2Fe-2S ferredoxin-type domain-containing protein</fullName>
    </recommendedName>
</protein>
<keyword evidence="3" id="KW-0408">Iron</keyword>
<evidence type="ECO:0000313" key="6">
    <source>
        <dbReference type="Proteomes" id="UP001329825"/>
    </source>
</evidence>
<evidence type="ECO:0000256" key="3">
    <source>
        <dbReference type="ARBA" id="ARBA00023004"/>
    </source>
</evidence>
<accession>A0ABZ1DDZ6</accession>
<dbReference type="Gene3D" id="3.40.30.10">
    <property type="entry name" value="Glutaredoxin"/>
    <property type="match status" value="1"/>
</dbReference>
<dbReference type="InterPro" id="IPR036249">
    <property type="entry name" value="Thioredoxin-like_sf"/>
</dbReference>
<dbReference type="InterPro" id="IPR036010">
    <property type="entry name" value="2Fe-2S_ferredoxin-like_sf"/>
</dbReference>
<dbReference type="PRINTS" id="PR00355">
    <property type="entry name" value="ADRENODOXIN"/>
</dbReference>
<evidence type="ECO:0000256" key="4">
    <source>
        <dbReference type="ARBA" id="ARBA00023014"/>
    </source>
</evidence>
<dbReference type="Proteomes" id="UP001329825">
    <property type="component" value="Chromosome 11"/>
</dbReference>
<name>A0ABZ1DDZ6_9TREE</name>
<dbReference type="InterPro" id="IPR009737">
    <property type="entry name" value="Aim32/Apd1-like"/>
</dbReference>
<evidence type="ECO:0000256" key="2">
    <source>
        <dbReference type="ARBA" id="ARBA00022723"/>
    </source>
</evidence>
<evidence type="ECO:0008006" key="7">
    <source>
        <dbReference type="Google" id="ProtNLM"/>
    </source>
</evidence>
<proteinExistence type="predicted"/>
<dbReference type="PANTHER" id="PTHR31902:SF14">
    <property type="entry name" value="ACTIN PATCHES DISTAL PROTEIN 1"/>
    <property type="match status" value="1"/>
</dbReference>
<gene>
    <name evidence="5" type="ORF">IL334_007946</name>
</gene>
<dbReference type="Gene3D" id="3.10.20.30">
    <property type="match status" value="1"/>
</dbReference>
<dbReference type="SUPFAM" id="SSF54292">
    <property type="entry name" value="2Fe-2S ferredoxin-like"/>
    <property type="match status" value="1"/>
</dbReference>
<keyword evidence="1" id="KW-0001">2Fe-2S</keyword>
<keyword evidence="2" id="KW-0479">Metal-binding</keyword>
<keyword evidence="6" id="KW-1185">Reference proteome</keyword>
<dbReference type="EMBL" id="CP141891">
    <property type="protein sequence ID" value="WRT70947.1"/>
    <property type="molecule type" value="Genomic_DNA"/>
</dbReference>
<dbReference type="GeneID" id="87960076"/>
<dbReference type="InterPro" id="IPR012675">
    <property type="entry name" value="Beta-grasp_dom_sf"/>
</dbReference>
<dbReference type="PANTHER" id="PTHR31902">
    <property type="entry name" value="ACTIN PATCHES DISTAL PROTEIN 1"/>
    <property type="match status" value="1"/>
</dbReference>
<dbReference type="InterPro" id="IPR001055">
    <property type="entry name" value="Adrenodoxin-like"/>
</dbReference>